<comment type="caution">
    <text evidence="2">The sequence shown here is derived from an EMBL/GenBank/DDBJ whole genome shotgun (WGS) entry which is preliminary data.</text>
</comment>
<accession>A0A553WIQ1</accession>
<protein>
    <submittedName>
        <fullName evidence="2">Helix-turn-helix domain-containing protein</fullName>
    </submittedName>
</protein>
<keyword evidence="3" id="KW-1185">Reference proteome</keyword>
<dbReference type="Pfam" id="PF12728">
    <property type="entry name" value="HTH_17"/>
    <property type="match status" value="1"/>
</dbReference>
<dbReference type="InterPro" id="IPR041657">
    <property type="entry name" value="HTH_17"/>
</dbReference>
<organism evidence="2 3">
    <name type="scientific">Sphingorhabdus contaminans</name>
    <dbReference type="NCBI Taxonomy" id="1343899"/>
    <lineage>
        <taxon>Bacteria</taxon>
        <taxon>Pseudomonadati</taxon>
        <taxon>Pseudomonadota</taxon>
        <taxon>Alphaproteobacteria</taxon>
        <taxon>Sphingomonadales</taxon>
        <taxon>Sphingomonadaceae</taxon>
        <taxon>Sphingorhabdus</taxon>
    </lineage>
</organism>
<dbReference type="Proteomes" id="UP000320160">
    <property type="component" value="Unassembled WGS sequence"/>
</dbReference>
<evidence type="ECO:0000313" key="2">
    <source>
        <dbReference type="EMBL" id="TSB04576.1"/>
    </source>
</evidence>
<sequence>MNNRPSPLGYGVNDACAVSSIKRTKLYELIKDGRLETVKIGKRTIVKAESLRRLIEGGAA</sequence>
<name>A0A553WIQ1_9SPHN</name>
<reference evidence="2 3" key="1">
    <citation type="submission" date="2019-07" db="EMBL/GenBank/DDBJ databases">
        <authorList>
            <person name="Park M."/>
        </authorList>
    </citation>
    <scope>NUCLEOTIDE SEQUENCE [LARGE SCALE GENOMIC DNA]</scope>
    <source>
        <strain evidence="2 3">KCTC32445</strain>
    </source>
</reference>
<gene>
    <name evidence="2" type="ORF">FOM92_03940</name>
</gene>
<feature type="domain" description="Helix-turn-helix" evidence="1">
    <location>
        <begin position="10"/>
        <end position="57"/>
    </location>
</feature>
<dbReference type="EMBL" id="VKKU01000001">
    <property type="protein sequence ID" value="TSB04576.1"/>
    <property type="molecule type" value="Genomic_DNA"/>
</dbReference>
<evidence type="ECO:0000313" key="3">
    <source>
        <dbReference type="Proteomes" id="UP000320160"/>
    </source>
</evidence>
<proteinExistence type="predicted"/>
<dbReference type="OrthoDB" id="7874861at2"/>
<dbReference type="RefSeq" id="WP_143775464.1">
    <property type="nucleotide sequence ID" value="NZ_VKKU01000001.1"/>
</dbReference>
<evidence type="ECO:0000259" key="1">
    <source>
        <dbReference type="Pfam" id="PF12728"/>
    </source>
</evidence>
<dbReference type="AlphaFoldDB" id="A0A553WIQ1"/>